<dbReference type="AlphaFoldDB" id="A0A0M3WNB0"/>
<dbReference type="GO" id="GO:0043531">
    <property type="term" value="F:ADP binding"/>
    <property type="evidence" value="ECO:0007669"/>
    <property type="project" value="InterPro"/>
</dbReference>
<dbReference type="Pfam" id="PF04326">
    <property type="entry name" value="SLFN_AlbA_2"/>
    <property type="match status" value="1"/>
</dbReference>
<dbReference type="SUPFAM" id="SSF52540">
    <property type="entry name" value="P-loop containing nucleoside triphosphate hydrolases"/>
    <property type="match status" value="1"/>
</dbReference>
<dbReference type="SUPFAM" id="SSF48452">
    <property type="entry name" value="TPR-like"/>
    <property type="match status" value="1"/>
</dbReference>
<accession>A0A0M3WNB0</accession>
<sequence>MNLATIERMVRDGDLSLDALKYLVDCRGECEWLDFKQLFRLESDYDIAAFAKDALAMKNTGGGYLVIGVQDKTWVPVGLTSELPYDAKLLRDKIRRATGLDISVDIVQHQLRYTGEPHWFAVILVRAAAKRRKRRTPSLVKHDFHPKESYGLRRGEIYFRRGDSTVRLDSAEELEELLDDLEGRADQDSLERDQPKTPFSVDTGTYRLLEKDYQFFVGREQLRDQLITAVTKDPRIWIINVHGPGGVGKSALATWAAYHFYDQRDFEAILQLTAKETALTSGGISRSQTRTLYSLEGLLDQILLLFGEEPPSALDEKRLLVLEWLSVWPTLIVLDNLETVDDGRIISFIQDLPPASQAKVIITSRRKTGGWEYPVTVPELNHEETRDFVAVKSRRFRIDLSLTERRIDEINKACGGLPLAIQWVLGRYKLCGNLNDALGAVKGEDSPVLEFSFRNIWDVLSSDAKRVLSVMSIFDTPPGDQLLALASEISRERLDSALRELEEATLVSRQVHPADGQATYTSLPITLSFAANQLARFGDLETSARRRVQQYTQQMELKSWEVDRFVGIFERFGIQADNEKRGAILCRRGESETFSGNMEAADALFKQARDIAPTSPYVFAMSASYELARKRIGQAMKFADVACTRANRFTGSLAYSTKARVCDAQRDKYGRVNALRRAVEFAPNDMVLLHQLGVALSRAGETNEAIAKFTEIVNVESARDIPSETLLMALKTRIINYRRAGGTQQAQEDLALAKDLLARHPHLSSQAHHIAELE</sequence>
<dbReference type="InterPro" id="IPR038461">
    <property type="entry name" value="Schlafen_AlbA_2_dom_sf"/>
</dbReference>
<protein>
    <recommendedName>
        <fullName evidence="1">Schlafen AlbA-2 domain-containing protein</fullName>
    </recommendedName>
</protein>
<dbReference type="PANTHER" id="PTHR47691">
    <property type="entry name" value="REGULATOR-RELATED"/>
    <property type="match status" value="1"/>
</dbReference>
<dbReference type="Gene3D" id="3.30.950.30">
    <property type="entry name" value="Schlafen, AAA domain"/>
    <property type="match status" value="1"/>
</dbReference>
<dbReference type="InterPro" id="IPR027417">
    <property type="entry name" value="P-loop_NTPase"/>
</dbReference>
<dbReference type="InterPro" id="IPR011990">
    <property type="entry name" value="TPR-like_helical_dom_sf"/>
</dbReference>
<dbReference type="EMBL" id="KP026916">
    <property type="protein sequence ID" value="AKN91146.1"/>
    <property type="molecule type" value="Genomic_DNA"/>
</dbReference>
<reference evidence="2" key="1">
    <citation type="journal article" date="2015" name="J. Antibiot.">
        <title>Conserved biosynthetic pathways for phosalacine, bialaphos and newly discovered phosphonic acid natural products.</title>
        <authorList>
            <person name="Blodgett J.A.V."/>
            <person name="Zhang J.K."/>
            <person name="Yu X."/>
            <person name="Metcalf W.W."/>
        </authorList>
    </citation>
    <scope>NUCLEOTIDE SEQUENCE</scope>
    <source>
        <strain evidence="2">ATCC 21705</strain>
    </source>
</reference>
<dbReference type="PRINTS" id="PR00364">
    <property type="entry name" value="DISEASERSIST"/>
</dbReference>
<dbReference type="PANTHER" id="PTHR47691:SF3">
    <property type="entry name" value="HTH-TYPE TRANSCRIPTIONAL REGULATOR RV0890C-RELATED"/>
    <property type="match status" value="1"/>
</dbReference>
<organism evidence="2">
    <name type="scientific">Streptomyces hygroscopicus</name>
    <dbReference type="NCBI Taxonomy" id="1912"/>
    <lineage>
        <taxon>Bacteria</taxon>
        <taxon>Bacillati</taxon>
        <taxon>Actinomycetota</taxon>
        <taxon>Actinomycetes</taxon>
        <taxon>Kitasatosporales</taxon>
        <taxon>Streptomycetaceae</taxon>
        <taxon>Streptomyces</taxon>
        <taxon>Streptomyces violaceusniger group</taxon>
    </lineage>
</organism>
<feature type="domain" description="Schlafen AlbA-2" evidence="1">
    <location>
        <begin position="29"/>
        <end position="168"/>
    </location>
</feature>
<dbReference type="Gene3D" id="3.40.50.300">
    <property type="entry name" value="P-loop containing nucleotide triphosphate hydrolases"/>
    <property type="match status" value="1"/>
</dbReference>
<name>A0A0M3WNB0_STRHY</name>
<evidence type="ECO:0000259" key="1">
    <source>
        <dbReference type="Pfam" id="PF04326"/>
    </source>
</evidence>
<evidence type="ECO:0000313" key="2">
    <source>
        <dbReference type="EMBL" id="AKN91146.1"/>
    </source>
</evidence>
<dbReference type="Gene3D" id="1.25.40.10">
    <property type="entry name" value="Tetratricopeptide repeat domain"/>
    <property type="match status" value="1"/>
</dbReference>
<proteinExistence type="predicted"/>
<dbReference type="InterPro" id="IPR007421">
    <property type="entry name" value="Schlafen_AlbA_2_dom"/>
</dbReference>